<dbReference type="Proteomes" id="UP000007819">
    <property type="component" value="Unassembled WGS sequence"/>
</dbReference>
<dbReference type="GeneID" id="115034781"/>
<organism evidence="1 2">
    <name type="scientific">Acyrthosiphon pisum</name>
    <name type="common">Pea aphid</name>
    <dbReference type="NCBI Taxonomy" id="7029"/>
    <lineage>
        <taxon>Eukaryota</taxon>
        <taxon>Metazoa</taxon>
        <taxon>Ecdysozoa</taxon>
        <taxon>Arthropoda</taxon>
        <taxon>Hexapoda</taxon>
        <taxon>Insecta</taxon>
        <taxon>Pterygota</taxon>
        <taxon>Neoptera</taxon>
        <taxon>Paraneoptera</taxon>
        <taxon>Hemiptera</taxon>
        <taxon>Sternorrhyncha</taxon>
        <taxon>Aphidomorpha</taxon>
        <taxon>Aphidoidea</taxon>
        <taxon>Aphididae</taxon>
        <taxon>Macrosiphini</taxon>
        <taxon>Acyrthosiphon</taxon>
    </lineage>
</organism>
<reference evidence="2" key="1">
    <citation type="submission" date="2010-06" db="EMBL/GenBank/DDBJ databases">
        <authorList>
            <person name="Jiang H."/>
            <person name="Abraham K."/>
            <person name="Ali S."/>
            <person name="Alsbrooks S.L."/>
            <person name="Anim B.N."/>
            <person name="Anosike U.S."/>
            <person name="Attaway T."/>
            <person name="Bandaranaike D.P."/>
            <person name="Battles P.K."/>
            <person name="Bell S.N."/>
            <person name="Bell A.V."/>
            <person name="Beltran B."/>
            <person name="Bickham C."/>
            <person name="Bustamante Y."/>
            <person name="Caleb T."/>
            <person name="Canada A."/>
            <person name="Cardenas V."/>
            <person name="Carter K."/>
            <person name="Chacko J."/>
            <person name="Chandrabose M.N."/>
            <person name="Chavez D."/>
            <person name="Chavez A."/>
            <person name="Chen L."/>
            <person name="Chu H.-S."/>
            <person name="Claassen K.J."/>
            <person name="Cockrell R."/>
            <person name="Collins M."/>
            <person name="Cooper J.A."/>
            <person name="Cree A."/>
            <person name="Curry S.M."/>
            <person name="Da Y."/>
            <person name="Dao M.D."/>
            <person name="Das B."/>
            <person name="Davila M.-L."/>
            <person name="Davy-Carroll L."/>
            <person name="Denson S."/>
            <person name="Dinh H."/>
            <person name="Ebong V.E."/>
            <person name="Edwards J.R."/>
            <person name="Egan A."/>
            <person name="El-Daye J."/>
            <person name="Escobedo L."/>
            <person name="Fernandez S."/>
            <person name="Fernando P.R."/>
            <person name="Flagg N."/>
            <person name="Forbes L.D."/>
            <person name="Fowler R.G."/>
            <person name="Fu Q."/>
            <person name="Gabisi R.A."/>
            <person name="Ganer J."/>
            <person name="Garbino Pronczuk A."/>
            <person name="Garcia R.M."/>
            <person name="Garner T."/>
            <person name="Garrett T.E."/>
            <person name="Gonzalez D.A."/>
            <person name="Hamid H."/>
            <person name="Hawkins E.S."/>
            <person name="Hirani K."/>
            <person name="Hogues M.E."/>
            <person name="Hollins B."/>
            <person name="Hsiao C.-H."/>
            <person name="Jabil R."/>
            <person name="James M.L."/>
            <person name="Jhangiani S.N."/>
            <person name="Johnson B."/>
            <person name="Johnson Q."/>
            <person name="Joshi V."/>
            <person name="Kalu J.B."/>
            <person name="Kam C."/>
            <person name="Kashfia A."/>
            <person name="Keebler J."/>
            <person name="Kisamo H."/>
            <person name="Kovar C.L."/>
            <person name="Lago L.A."/>
            <person name="Lai C.-Y."/>
            <person name="Laidlaw J."/>
            <person name="Lara F."/>
            <person name="Le T.-K."/>
            <person name="Lee S.L."/>
            <person name="Legall F.H."/>
            <person name="Lemon S.J."/>
            <person name="Lewis L.R."/>
            <person name="Li B."/>
            <person name="Liu Y."/>
            <person name="Liu Y.-S."/>
            <person name="Lopez J."/>
            <person name="Lozado R.J."/>
            <person name="Lu J."/>
            <person name="Madu R.C."/>
            <person name="Maheshwari M."/>
            <person name="Maheshwari R."/>
            <person name="Malloy K."/>
            <person name="Martinez E."/>
            <person name="Mathew T."/>
            <person name="Mercado I.C."/>
            <person name="Mercado C."/>
            <person name="Meyer B."/>
            <person name="Montgomery K."/>
            <person name="Morgan M.B."/>
            <person name="Munidasa M."/>
            <person name="Nazareth L.V."/>
            <person name="Nelson J."/>
            <person name="Ng B.M."/>
            <person name="Nguyen N.B."/>
            <person name="Nguyen P.Q."/>
            <person name="Nguyen T."/>
            <person name="Obregon M."/>
            <person name="Okwuonu G.O."/>
            <person name="Onwere C.G."/>
            <person name="Orozco G."/>
            <person name="Parra A."/>
            <person name="Patel S."/>
            <person name="Patil S."/>
            <person name="Perez A."/>
            <person name="Perez Y."/>
            <person name="Pham C."/>
            <person name="Primus E.L."/>
            <person name="Pu L.-L."/>
            <person name="Puazo M."/>
            <person name="Qin X."/>
            <person name="Quiroz J.B."/>
            <person name="Reese J."/>
            <person name="Richards S."/>
            <person name="Rives C.M."/>
            <person name="Robberts R."/>
            <person name="Ruiz S.J."/>
            <person name="Ruiz M.J."/>
            <person name="Santibanez J."/>
            <person name="Schneider B.W."/>
            <person name="Sisson I."/>
            <person name="Smith M."/>
            <person name="Sodergren E."/>
            <person name="Song X.-Z."/>
            <person name="Song B.B."/>
            <person name="Summersgill H."/>
            <person name="Thelus R."/>
            <person name="Thornton R.D."/>
            <person name="Trejos Z.Y."/>
            <person name="Usmani K."/>
            <person name="Vattathil S."/>
            <person name="Villasana D."/>
            <person name="Walker D.L."/>
            <person name="Wang S."/>
            <person name="Wang K."/>
            <person name="White C.S."/>
            <person name="Williams A.C."/>
            <person name="Williamson J."/>
            <person name="Wilson K."/>
            <person name="Woghiren I.O."/>
            <person name="Woodworth J.R."/>
            <person name="Worley K.C."/>
            <person name="Wright R.A."/>
            <person name="Wu W."/>
            <person name="Young L."/>
            <person name="Zhang L."/>
            <person name="Zhang J."/>
            <person name="Zhu Y."/>
            <person name="Muzny D.M."/>
            <person name="Weinstock G."/>
            <person name="Gibbs R.A."/>
        </authorList>
    </citation>
    <scope>NUCLEOTIDE SEQUENCE [LARGE SCALE GENOMIC DNA]</scope>
    <source>
        <strain evidence="2">LSR1</strain>
    </source>
</reference>
<reference evidence="1" key="2">
    <citation type="submission" date="2022-06" db="UniProtKB">
        <authorList>
            <consortium name="EnsemblMetazoa"/>
        </authorList>
    </citation>
    <scope>IDENTIFICATION</scope>
</reference>
<dbReference type="AlphaFoldDB" id="A0A8R2JUZ5"/>
<proteinExistence type="predicted"/>
<dbReference type="EnsemblMetazoa" id="XM_029492228.1">
    <property type="protein sequence ID" value="XP_029348088.1"/>
    <property type="gene ID" value="LOC115034781"/>
</dbReference>
<accession>A0A8R2JUZ5</accession>
<dbReference type="RefSeq" id="XP_029348088.1">
    <property type="nucleotide sequence ID" value="XM_029492228.1"/>
</dbReference>
<protein>
    <submittedName>
        <fullName evidence="1">Uncharacterized protein</fullName>
    </submittedName>
</protein>
<evidence type="ECO:0000313" key="1">
    <source>
        <dbReference type="EnsemblMetazoa" id="XP_029348088.1"/>
    </source>
</evidence>
<name>A0A8R2JUZ5_ACYPI</name>
<keyword evidence="2" id="KW-1185">Reference proteome</keyword>
<dbReference type="KEGG" id="api:115034781"/>
<evidence type="ECO:0000313" key="2">
    <source>
        <dbReference type="Proteomes" id="UP000007819"/>
    </source>
</evidence>
<sequence length="117" mass="12981">MDDVSLDVTNGQHTHLLENVNSELEFKTNVLVEKNDLSTVASVSMDDVSLDVSNGQHTHLLENVNSELEFKTNVLVEKNDLSTVASVSMDDVSLDISNVQHNIHLLENVSTIFYLIT</sequence>